<evidence type="ECO:0000256" key="1">
    <source>
        <dbReference type="SAM" id="MobiDB-lite"/>
    </source>
</evidence>
<proteinExistence type="predicted"/>
<reference evidence="2 3" key="1">
    <citation type="submission" date="2024-04" db="EMBL/GenBank/DDBJ databases">
        <title>Phyllosticta paracitricarpa is synonymous to the EU quarantine fungus P. citricarpa based on phylogenomic analyses.</title>
        <authorList>
            <consortium name="Lawrence Berkeley National Laboratory"/>
            <person name="Van ingen-buijs V.A."/>
            <person name="Van westerhoven A.C."/>
            <person name="Haridas S."/>
            <person name="Skiadas P."/>
            <person name="Martin F."/>
            <person name="Groenewald J.Z."/>
            <person name="Crous P.W."/>
            <person name="Seidl M.F."/>
        </authorList>
    </citation>
    <scope>NUCLEOTIDE SEQUENCE [LARGE SCALE GENOMIC DNA]</scope>
    <source>
        <strain evidence="2 3">CBS 141358</strain>
    </source>
</reference>
<name>A0ABR1MY88_9PEZI</name>
<feature type="region of interest" description="Disordered" evidence="1">
    <location>
        <begin position="200"/>
        <end position="445"/>
    </location>
</feature>
<organism evidence="2 3">
    <name type="scientific">Phyllosticta paracitricarpa</name>
    <dbReference type="NCBI Taxonomy" id="2016321"/>
    <lineage>
        <taxon>Eukaryota</taxon>
        <taxon>Fungi</taxon>
        <taxon>Dikarya</taxon>
        <taxon>Ascomycota</taxon>
        <taxon>Pezizomycotina</taxon>
        <taxon>Dothideomycetes</taxon>
        <taxon>Dothideomycetes incertae sedis</taxon>
        <taxon>Botryosphaeriales</taxon>
        <taxon>Phyllostictaceae</taxon>
        <taxon>Phyllosticta</taxon>
    </lineage>
</organism>
<evidence type="ECO:0000313" key="2">
    <source>
        <dbReference type="EMBL" id="KAK7607937.1"/>
    </source>
</evidence>
<feature type="region of interest" description="Disordered" evidence="1">
    <location>
        <begin position="1"/>
        <end position="49"/>
    </location>
</feature>
<keyword evidence="3" id="KW-1185">Reference proteome</keyword>
<accession>A0ABR1MY88</accession>
<feature type="compositionally biased region" description="Low complexity" evidence="1">
    <location>
        <begin position="371"/>
        <end position="400"/>
    </location>
</feature>
<dbReference type="Proteomes" id="UP001367316">
    <property type="component" value="Unassembled WGS sequence"/>
</dbReference>
<feature type="compositionally biased region" description="Low complexity" evidence="1">
    <location>
        <begin position="341"/>
        <end position="360"/>
    </location>
</feature>
<evidence type="ECO:0000313" key="3">
    <source>
        <dbReference type="Proteomes" id="UP001367316"/>
    </source>
</evidence>
<protein>
    <submittedName>
        <fullName evidence="2">Uncharacterized protein</fullName>
    </submittedName>
</protein>
<comment type="caution">
    <text evidence="2">The sequence shown here is derived from an EMBL/GenBank/DDBJ whole genome shotgun (WGS) entry which is preliminary data.</text>
</comment>
<feature type="compositionally biased region" description="Basic and acidic residues" evidence="1">
    <location>
        <begin position="200"/>
        <end position="215"/>
    </location>
</feature>
<dbReference type="EMBL" id="JBBPBF010000032">
    <property type="protein sequence ID" value="KAK7607937.1"/>
    <property type="molecule type" value="Genomic_DNA"/>
</dbReference>
<sequence length="445" mass="48986">MRVTDEYFSNLSHHSSSAAADTPAAQKFSDQPPAVLAPGSPPLHTSESGHPLETLKERAEKAKESADRLLEVVERHASWGWKEKGHLMRPVYSQELRKWKRERLRAANLEIAVREMEDHVEPSREPGPRLTFHPSCRDNDGGLHDLHQENQQGRYKRRYDRRAQIYCPGRWAASPGHEAINTSWFRVKTPPWVLEWKEAKERKQEEEMKQPDKPSDSSVPADSPPPPSTPAHALASPGSPKRRREDDDDNDRRPSSPKRPRLVPGLPVSLPLPAPAASPSRLAVSPPLPRLRAASVPPPSPCPWVIGRQKRRRDDNDDDEGAAQGPDKPKRIRLSPQTKRASSAPPGPVVSSSDKSSITSQAPATSLIPQALSSSACPSAPSPSSSLSGSSSSSPSASLPTTNRSPPIRREYNLRSRGSPPSHDNSSSSSSRQPGHRTQSHRCHQ</sequence>
<feature type="compositionally biased region" description="Basic residues" evidence="1">
    <location>
        <begin position="434"/>
        <end position="445"/>
    </location>
</feature>
<feature type="compositionally biased region" description="Low complexity" evidence="1">
    <location>
        <begin position="277"/>
        <end position="294"/>
    </location>
</feature>
<feature type="compositionally biased region" description="Low complexity" evidence="1">
    <location>
        <begin position="416"/>
        <end position="433"/>
    </location>
</feature>
<gene>
    <name evidence="2" type="ORF">JOL62DRAFT_627008</name>
</gene>